<keyword evidence="6 9" id="KW-0786">Thiamine pyrophosphate</keyword>
<evidence type="ECO:0000259" key="12">
    <source>
        <dbReference type="Pfam" id="PF17831"/>
    </source>
</evidence>
<keyword evidence="10" id="KW-0460">Magnesium</keyword>
<name>A0A0B3VQ10_FRATU</name>
<dbReference type="InterPro" id="IPR035807">
    <property type="entry name" value="PDC_E1_N"/>
</dbReference>
<reference evidence="14" key="1">
    <citation type="submission" date="2019-08" db="EMBL/GenBank/DDBJ databases">
        <authorList>
            <person name="Busch A."/>
        </authorList>
    </citation>
    <scope>NUCLEOTIDE SEQUENCE</scope>
    <source>
        <strain evidence="15">15T0085</strain>
        <strain evidence="14">17T1429</strain>
    </source>
</reference>
<dbReference type="EC" id="1.2.4.1" evidence="3 9"/>
<evidence type="ECO:0000256" key="9">
    <source>
        <dbReference type="PIRNR" id="PIRNR000156"/>
    </source>
</evidence>
<dbReference type="InterPro" id="IPR055152">
    <property type="entry name" value="Transketolase-like_C_2"/>
</dbReference>
<dbReference type="SUPFAM" id="SSF52922">
    <property type="entry name" value="TK C-terminal domain-like"/>
    <property type="match status" value="1"/>
</dbReference>
<dbReference type="Gene3D" id="3.40.50.970">
    <property type="match status" value="2"/>
</dbReference>
<accession>A0A0B3VQ10</accession>
<evidence type="ECO:0000259" key="13">
    <source>
        <dbReference type="Pfam" id="PF22613"/>
    </source>
</evidence>
<evidence type="ECO:0000256" key="2">
    <source>
        <dbReference type="ARBA" id="ARBA00003157"/>
    </source>
</evidence>
<feature type="binding site" evidence="10">
    <location>
        <position position="263"/>
    </location>
    <ligand>
        <name>Mg(2+)</name>
        <dbReference type="ChEBI" id="CHEBI:18420"/>
    </ligand>
</feature>
<dbReference type="GO" id="GO:0046872">
    <property type="term" value="F:metal ion binding"/>
    <property type="evidence" value="ECO:0007669"/>
    <property type="project" value="UniProtKB-KW"/>
</dbReference>
<dbReference type="KEGG" id="ftc:DA46_399"/>
<dbReference type="EMBL" id="JAAGKH010000055">
    <property type="protein sequence ID" value="NDR89360.1"/>
    <property type="molecule type" value="Genomic_DNA"/>
</dbReference>
<keyword evidence="7 9" id="KW-0670">Pyruvate</keyword>
<evidence type="ECO:0000256" key="10">
    <source>
        <dbReference type="PIRSR" id="PIRSR000156-1"/>
    </source>
</evidence>
<sequence>MSDFTKDIDVLETQEWLEAFEDVIKREGADRAKFLFEQLLAKGSELGIKSAYSTAKVKNYVNSIDVSEQPSYPGDIELEQKIEAINRWNSTVIVAAANKKDGSIGGHIGTGAGAMTLYEVGFNHFWKAPNDEHAGDLIFYQGHLSPIVYARSFLEGRITAEQLENFRKQAFNGQNAVSSYPHPYLQPTYWQFPTVSMGLGPLQAIYQARFMKYLEARGLAKTSDRKVWAFCGDGEMDEPESIGSITRAGREGLDNLIFVVNCNLQRLDGLVNGNGNIVEELADVFAGAGWNVIKVLWSSDWDKLLQDPRGGKKLAQRLSELNDGQFHTIKAHGGAECRRVVFSGDEDLEALAKDMTDDDIQALRRGGHDPLKIYAAYKKAVENPNGRPTLILPMTVKGYGLGEWGESKNIAHNVKKLDTDALEHIKNRFNVPASKEDIENYRLIKLDENSPEMKYLHSKRKDLGGYIPKRLENKQALEIPSYKDFAKSLLDDSGDREFSTTTAFVRILSYLAKDKNLGKHIVPITVDESRTFGMEGLFRQLGIYNPHGQQYVPEDKQQVMFYKESVDGQILQEGINEQGGFCSWIAAATSYSVHKVPMIPFMIYYSMFGFQRFGDLAWAAGDSMAKGFVIGGTSGRTTLNGEGLQHEDGHSHIQAGLIPNCISYDPTYAYELAVILGEGMKRMYVDGDHVYYYITVMNENYFHRAMPEGCEEGIIKGLYKLDEEKKPASKHVQLLGSGSILREVEAAAKMLKEEYGITSNVWSMTSANELYREAKDVARANMLHPTAEKKESYIEKCFKNEQGPVIASTDYIKLYTDQLREFIPHTFVNLGTDGFGRSDTRAALRSFFEVDRYHVVVASLYALYLDGKVEASEVKAAIEKYNIDPERMAPFYS</sequence>
<dbReference type="PANTHER" id="PTHR43825:SF3">
    <property type="entry name" value="PYRUVATE DEHYDROGENASE E1 COMPONENT"/>
    <property type="match status" value="1"/>
</dbReference>
<evidence type="ECO:0000256" key="8">
    <source>
        <dbReference type="ARBA" id="ARBA00051231"/>
    </source>
</evidence>
<organism evidence="14">
    <name type="scientific">Francisella tularensis subsp. holarctica</name>
    <dbReference type="NCBI Taxonomy" id="119857"/>
    <lineage>
        <taxon>Bacteria</taxon>
        <taxon>Pseudomonadati</taxon>
        <taxon>Pseudomonadota</taxon>
        <taxon>Gammaproteobacteria</taxon>
        <taxon>Thiotrichales</taxon>
        <taxon>Francisellaceae</taxon>
        <taxon>Francisella</taxon>
    </lineage>
</organism>
<comment type="caution">
    <text evidence="14">The sequence shown here is derived from an EMBL/GenBank/DDBJ whole genome shotgun (WGS) entry which is preliminary data.</text>
</comment>
<dbReference type="AlphaFoldDB" id="A0A0B3VQ10"/>
<dbReference type="HOGENOM" id="CLU_009154_2_0_6"/>
<evidence type="ECO:0000256" key="4">
    <source>
        <dbReference type="ARBA" id="ARBA00017172"/>
    </source>
</evidence>
<dbReference type="CDD" id="cd02017">
    <property type="entry name" value="TPP_E1_EcPDC_like"/>
    <property type="match status" value="1"/>
</dbReference>
<comment type="cofactor">
    <cofactor evidence="1 9">
        <name>thiamine diphosphate</name>
        <dbReference type="ChEBI" id="CHEBI:58937"/>
    </cofactor>
</comment>
<evidence type="ECO:0000259" key="11">
    <source>
        <dbReference type="Pfam" id="PF00456"/>
    </source>
</evidence>
<dbReference type="InterPro" id="IPR051157">
    <property type="entry name" value="PDH/Transketolase"/>
</dbReference>
<dbReference type="EMBL" id="JAAGJP010000056">
    <property type="protein sequence ID" value="NDS68873.1"/>
    <property type="molecule type" value="Genomic_DNA"/>
</dbReference>
<evidence type="ECO:0000256" key="5">
    <source>
        <dbReference type="ARBA" id="ARBA00023002"/>
    </source>
</evidence>
<dbReference type="InterPro" id="IPR004660">
    <property type="entry name" value="PDH_E1"/>
</dbReference>
<comment type="catalytic activity">
    <reaction evidence="8 9">
        <text>N(6)-[(R)-lipoyl]-L-lysyl-[protein] + pyruvate + H(+) = N(6)-[(R)-S(8)-acetyldihydrolipoyl]-L-lysyl-[protein] + CO2</text>
        <dbReference type="Rhea" id="RHEA:19189"/>
        <dbReference type="Rhea" id="RHEA-COMP:10474"/>
        <dbReference type="Rhea" id="RHEA-COMP:10478"/>
        <dbReference type="ChEBI" id="CHEBI:15361"/>
        <dbReference type="ChEBI" id="CHEBI:15378"/>
        <dbReference type="ChEBI" id="CHEBI:16526"/>
        <dbReference type="ChEBI" id="CHEBI:83099"/>
        <dbReference type="ChEBI" id="CHEBI:83111"/>
        <dbReference type="EC" id="1.2.4.1"/>
    </reaction>
</comment>
<keyword evidence="5 9" id="KW-0560">Oxidoreductase</keyword>
<dbReference type="KEGG" id="ftv:CH67_595"/>
<dbReference type="SUPFAM" id="SSF52518">
    <property type="entry name" value="Thiamin diphosphate-binding fold (THDP-binding)"/>
    <property type="match status" value="2"/>
</dbReference>
<dbReference type="InterPro" id="IPR009014">
    <property type="entry name" value="Transketo_C/PFOR_II"/>
</dbReference>
<feature type="domain" description="Pyruvate dehydrogenase E1 component middle" evidence="12">
    <location>
        <begin position="477"/>
        <end position="703"/>
    </location>
</feature>
<protein>
    <recommendedName>
        <fullName evidence="4 9">Pyruvate dehydrogenase E1 component</fullName>
        <ecNumber evidence="3 9">1.2.4.1</ecNumber>
    </recommendedName>
</protein>
<dbReference type="InterPro" id="IPR041621">
    <property type="entry name" value="PDH_E1_M"/>
</dbReference>
<reference evidence="14" key="2">
    <citation type="submission" date="2020-02" db="EMBL/GenBank/DDBJ databases">
        <title>Using affinity propagation clustering for identifying bacterial clades and subclades with whole-genome sequences of Francisella tularensis.</title>
        <authorList>
            <person name="Homeier-Bachmann T."/>
            <person name="Abdel-Glil M.Y."/>
            <person name="Hackbart A."/>
            <person name="Hotzel H."/>
            <person name="Tomaso H."/>
        </authorList>
    </citation>
    <scope>NUCLEOTIDE SEQUENCE</scope>
    <source>
        <strain evidence="15">15T0085</strain>
        <strain evidence="14">17T1429</strain>
    </source>
</reference>
<comment type="function">
    <text evidence="2 9">Component of the pyruvate dehydrogenase (PDH) complex, that catalyzes the overall conversion of pyruvate to acetyl-CoA and CO(2).</text>
</comment>
<dbReference type="Pfam" id="PF00456">
    <property type="entry name" value="Transketolase_N"/>
    <property type="match status" value="1"/>
</dbReference>
<dbReference type="InterPro" id="IPR005474">
    <property type="entry name" value="Transketolase_N"/>
</dbReference>
<feature type="binding site" evidence="10">
    <location>
        <position position="233"/>
    </location>
    <ligand>
        <name>Mg(2+)</name>
        <dbReference type="ChEBI" id="CHEBI:18420"/>
    </ligand>
</feature>
<dbReference type="Pfam" id="PF22613">
    <property type="entry name" value="Transketolase_C_1"/>
    <property type="match status" value="1"/>
</dbReference>
<dbReference type="InterPro" id="IPR029061">
    <property type="entry name" value="THDP-binding"/>
</dbReference>
<evidence type="ECO:0000313" key="14">
    <source>
        <dbReference type="EMBL" id="NDR89360.1"/>
    </source>
</evidence>
<dbReference type="Gene3D" id="3.40.50.920">
    <property type="match status" value="1"/>
</dbReference>
<feature type="domain" description="Transketolase-like C-terminal" evidence="13">
    <location>
        <begin position="717"/>
        <end position="851"/>
    </location>
</feature>
<keyword evidence="10" id="KW-0479">Metal-binding</keyword>
<feature type="domain" description="Transketolase N-terminal" evidence="11">
    <location>
        <begin position="103"/>
        <end position="301"/>
    </location>
</feature>
<dbReference type="FunFam" id="3.40.50.970:FF:000011">
    <property type="entry name" value="Pyruvate dehydrogenase E1 component"/>
    <property type="match status" value="1"/>
</dbReference>
<evidence type="ECO:0000256" key="7">
    <source>
        <dbReference type="ARBA" id="ARBA00023317"/>
    </source>
</evidence>
<dbReference type="RefSeq" id="WP_010031777.1">
    <property type="nucleotide sequence ID" value="NZ_CP009693.1"/>
</dbReference>
<proteinExistence type="predicted"/>
<feature type="binding site" evidence="10">
    <location>
        <position position="265"/>
    </location>
    <ligand>
        <name>Mg(2+)</name>
        <dbReference type="ChEBI" id="CHEBI:18420"/>
    </ligand>
</feature>
<evidence type="ECO:0000256" key="6">
    <source>
        <dbReference type="ARBA" id="ARBA00023052"/>
    </source>
</evidence>
<evidence type="ECO:0000313" key="15">
    <source>
        <dbReference type="EMBL" id="NDS68873.1"/>
    </source>
</evidence>
<dbReference type="Pfam" id="PF17831">
    <property type="entry name" value="PDH_E1_M"/>
    <property type="match status" value="1"/>
</dbReference>
<dbReference type="PANTHER" id="PTHR43825">
    <property type="entry name" value="PYRUVATE DEHYDROGENASE E1 COMPONENT"/>
    <property type="match status" value="1"/>
</dbReference>
<dbReference type="GO" id="GO:0004739">
    <property type="term" value="F:pyruvate dehydrogenase (acetyl-transferring) activity"/>
    <property type="evidence" value="ECO:0007669"/>
    <property type="project" value="UniProtKB-EC"/>
</dbReference>
<evidence type="ECO:0000256" key="3">
    <source>
        <dbReference type="ARBA" id="ARBA00012281"/>
    </source>
</evidence>
<comment type="cofactor">
    <cofactor evidence="10">
        <name>Mg(2+)</name>
        <dbReference type="ChEBI" id="CHEBI:18420"/>
    </cofactor>
</comment>
<dbReference type="OMA" id="WSVTSYK"/>
<gene>
    <name evidence="14" type="primary">aceE</name>
    <name evidence="15" type="ORF">FWI86_07635</name>
    <name evidence="14" type="ORF">FWJ04_06995</name>
</gene>
<evidence type="ECO:0000256" key="1">
    <source>
        <dbReference type="ARBA" id="ARBA00001964"/>
    </source>
</evidence>
<dbReference type="eggNOG" id="COG2609">
    <property type="taxonomic scope" value="Bacteria"/>
</dbReference>
<dbReference type="PIRSF" id="PIRSF000156">
    <property type="entry name" value="Pyruvate_dh_E1"/>
    <property type="match status" value="1"/>
</dbReference>
<dbReference type="KEGG" id="ftz:CH68_329"/>
<dbReference type="NCBIfam" id="TIGR00759">
    <property type="entry name" value="aceE"/>
    <property type="match status" value="1"/>
</dbReference>